<dbReference type="AlphaFoldDB" id="A0A8S1KF93"/>
<organism evidence="2 3">
    <name type="scientific">Paramecium sonneborni</name>
    <dbReference type="NCBI Taxonomy" id="65129"/>
    <lineage>
        <taxon>Eukaryota</taxon>
        <taxon>Sar</taxon>
        <taxon>Alveolata</taxon>
        <taxon>Ciliophora</taxon>
        <taxon>Intramacronucleata</taxon>
        <taxon>Oligohymenophorea</taxon>
        <taxon>Peniculida</taxon>
        <taxon>Parameciidae</taxon>
        <taxon>Paramecium</taxon>
    </lineage>
</organism>
<name>A0A8S1KF93_9CILI</name>
<comment type="caution">
    <text evidence="2">The sequence shown here is derived from an EMBL/GenBank/DDBJ whole genome shotgun (WGS) entry which is preliminary data.</text>
</comment>
<keyword evidence="1" id="KW-0175">Coiled coil</keyword>
<feature type="coiled-coil region" evidence="1">
    <location>
        <begin position="44"/>
        <end position="78"/>
    </location>
</feature>
<reference evidence="2" key="1">
    <citation type="submission" date="2021-01" db="EMBL/GenBank/DDBJ databases">
        <authorList>
            <consortium name="Genoscope - CEA"/>
            <person name="William W."/>
        </authorList>
    </citation>
    <scope>NUCLEOTIDE SEQUENCE</scope>
</reference>
<gene>
    <name evidence="2" type="ORF">PSON_ATCC_30995.1.T0050541</name>
</gene>
<keyword evidence="3" id="KW-1185">Reference proteome</keyword>
<dbReference type="Proteomes" id="UP000692954">
    <property type="component" value="Unassembled WGS sequence"/>
</dbReference>
<sequence length="110" mass="13383">MNKQEIDYINKSHEKFTQFIQVHQILDDEIRKLELRQLYNQPIQLDSEDQKKEIKKMMDQFEKEKQDLEKQIKELNHKKSGLVPIYETIHDQKFPCDVFGIIEISDDEQY</sequence>
<evidence type="ECO:0000313" key="3">
    <source>
        <dbReference type="Proteomes" id="UP000692954"/>
    </source>
</evidence>
<dbReference type="OrthoDB" id="308896at2759"/>
<evidence type="ECO:0000256" key="1">
    <source>
        <dbReference type="SAM" id="Coils"/>
    </source>
</evidence>
<proteinExistence type="predicted"/>
<dbReference type="EMBL" id="CAJJDN010000005">
    <property type="protein sequence ID" value="CAD8051372.1"/>
    <property type="molecule type" value="Genomic_DNA"/>
</dbReference>
<accession>A0A8S1KF93</accession>
<evidence type="ECO:0000313" key="2">
    <source>
        <dbReference type="EMBL" id="CAD8051372.1"/>
    </source>
</evidence>
<protein>
    <submittedName>
        <fullName evidence="2">Uncharacterized protein</fullName>
    </submittedName>
</protein>